<dbReference type="PANTHER" id="PTHR21310:SF57">
    <property type="entry name" value="BLR2944 PROTEIN"/>
    <property type="match status" value="1"/>
</dbReference>
<keyword evidence="3" id="KW-0808">Transferase</keyword>
<dbReference type="GO" id="GO:0016740">
    <property type="term" value="F:transferase activity"/>
    <property type="evidence" value="ECO:0007669"/>
    <property type="project" value="UniProtKB-KW"/>
</dbReference>
<evidence type="ECO:0000313" key="4">
    <source>
        <dbReference type="Proteomes" id="UP001595887"/>
    </source>
</evidence>
<accession>A0ABV8RG25</accession>
<proteinExistence type="predicted"/>
<keyword evidence="4" id="KW-1185">Reference proteome</keyword>
<dbReference type="InterPro" id="IPR046252">
    <property type="entry name" value="DUF6285"/>
</dbReference>
<dbReference type="InterPro" id="IPR011009">
    <property type="entry name" value="Kinase-like_dom_sf"/>
</dbReference>
<dbReference type="RefSeq" id="WP_381421272.1">
    <property type="nucleotide sequence ID" value="NZ_JBHSDH010000012.1"/>
</dbReference>
<sequence length="471" mass="52104">MNDNDLAKKIEASCRRQLNDSAAIANLEQLSGGASMESWAFSFGDQDMVLRRLPEGLVSEQEDTAAISAISLDAQADLIEIARNAGVRAPQVLARLTDEDGMGQGFMMARVAGETLPQKILGNPDYAVAVSRLTSQCAHELAAIHAISIDLLPAEIQSIDTPDLLSFQEEAYRALQAAIPAYDYAFRWLEDNIPQAQEPKLLHADFRMGNFMIDKQGIGAVLDWELAHLGDPMQDLAYLCTPSWRFGYYDKEAGGFDSADNMIAAYEKASSTTVDRNRFNWWLVYNTLWWGVTCLRMGHSYRDGTVPILERTIIGRRASESEIDLLLQFEHMGLAQGAPVPFKTPPLLPEHGEVEYAEILNALIEWNKDKVMPSAKGHALFEARVANNALGIAQRHAAWGQQYAEQSGARLASMGISADAFCCALRGGSTAITDPEVWDHMRLTALERLSIDQPKYAGLKVALEKWTIDRL</sequence>
<dbReference type="InterPro" id="IPR041726">
    <property type="entry name" value="ACAD10_11_N"/>
</dbReference>
<name>A0ABV8RG25_9SPHN</name>
<dbReference type="CDD" id="cd05154">
    <property type="entry name" value="ACAD10_11_N-like"/>
    <property type="match status" value="1"/>
</dbReference>
<reference evidence="4" key="1">
    <citation type="journal article" date="2019" name="Int. J. Syst. Evol. Microbiol.">
        <title>The Global Catalogue of Microorganisms (GCM) 10K type strain sequencing project: providing services to taxonomists for standard genome sequencing and annotation.</title>
        <authorList>
            <consortium name="The Broad Institute Genomics Platform"/>
            <consortium name="The Broad Institute Genome Sequencing Center for Infectious Disease"/>
            <person name="Wu L."/>
            <person name="Ma J."/>
        </authorList>
    </citation>
    <scope>NUCLEOTIDE SEQUENCE [LARGE SCALE GENOMIC DNA]</scope>
    <source>
        <strain evidence="4">CECT 8531</strain>
    </source>
</reference>
<dbReference type="EMBL" id="JBHSDH010000012">
    <property type="protein sequence ID" value="MFC4291430.1"/>
    <property type="molecule type" value="Genomic_DNA"/>
</dbReference>
<dbReference type="InterPro" id="IPR002575">
    <property type="entry name" value="Aminoglycoside_PTrfase"/>
</dbReference>
<dbReference type="Proteomes" id="UP001595887">
    <property type="component" value="Unassembled WGS sequence"/>
</dbReference>
<comment type="caution">
    <text evidence="3">The sequence shown here is derived from an EMBL/GenBank/DDBJ whole genome shotgun (WGS) entry which is preliminary data.</text>
</comment>
<feature type="domain" description="DUF6285" evidence="2">
    <location>
        <begin position="373"/>
        <end position="456"/>
    </location>
</feature>
<dbReference type="SUPFAM" id="SSF56112">
    <property type="entry name" value="Protein kinase-like (PK-like)"/>
    <property type="match status" value="1"/>
</dbReference>
<organism evidence="3 4">
    <name type="scientific">Sphingorhabdus arenilitoris</name>
    <dbReference type="NCBI Taxonomy" id="1490041"/>
    <lineage>
        <taxon>Bacteria</taxon>
        <taxon>Pseudomonadati</taxon>
        <taxon>Pseudomonadota</taxon>
        <taxon>Alphaproteobacteria</taxon>
        <taxon>Sphingomonadales</taxon>
        <taxon>Sphingomonadaceae</taxon>
        <taxon>Sphingorhabdus</taxon>
    </lineage>
</organism>
<feature type="domain" description="Aminoglycoside phosphotransferase" evidence="1">
    <location>
        <begin position="27"/>
        <end position="261"/>
    </location>
</feature>
<evidence type="ECO:0000313" key="3">
    <source>
        <dbReference type="EMBL" id="MFC4291430.1"/>
    </source>
</evidence>
<protein>
    <submittedName>
        <fullName evidence="3">Phosphotransferase family protein</fullName>
        <ecNumber evidence="3">2.7.-.-</ecNumber>
    </submittedName>
</protein>
<evidence type="ECO:0000259" key="2">
    <source>
        <dbReference type="Pfam" id="PF19802"/>
    </source>
</evidence>
<gene>
    <name evidence="3" type="ORF">ACFOWX_03270</name>
</gene>
<dbReference type="PANTHER" id="PTHR21310">
    <property type="entry name" value="AMINOGLYCOSIDE PHOSPHOTRANSFERASE-RELATED-RELATED"/>
    <property type="match status" value="1"/>
</dbReference>
<dbReference type="Pfam" id="PF01636">
    <property type="entry name" value="APH"/>
    <property type="match status" value="1"/>
</dbReference>
<dbReference type="Gene3D" id="3.30.200.20">
    <property type="entry name" value="Phosphorylase Kinase, domain 1"/>
    <property type="match status" value="1"/>
</dbReference>
<dbReference type="InterPro" id="IPR051678">
    <property type="entry name" value="AGP_Transferase"/>
</dbReference>
<dbReference type="Gene3D" id="3.90.1200.10">
    <property type="match status" value="1"/>
</dbReference>
<evidence type="ECO:0000259" key="1">
    <source>
        <dbReference type="Pfam" id="PF01636"/>
    </source>
</evidence>
<dbReference type="Pfam" id="PF19802">
    <property type="entry name" value="DUF6285"/>
    <property type="match status" value="1"/>
</dbReference>
<dbReference type="EC" id="2.7.-.-" evidence="3"/>